<feature type="disulfide bond" evidence="4">
    <location>
        <begin position="68"/>
        <end position="79"/>
    </location>
</feature>
<dbReference type="CDD" id="cd00842">
    <property type="entry name" value="MPP_ASMase"/>
    <property type="match status" value="1"/>
</dbReference>
<keyword evidence="1" id="KW-0378">Hydrolase</keyword>
<dbReference type="PANTHER" id="PTHR10340:SF34">
    <property type="entry name" value="SPHINGOMYELIN PHOSPHODIESTERASE"/>
    <property type="match status" value="1"/>
</dbReference>
<accession>A0A3A2Z455</accession>
<feature type="binding site" evidence="3">
    <location>
        <position position="367"/>
    </location>
    <ligand>
        <name>Zn(2+)</name>
        <dbReference type="ChEBI" id="CHEBI:29105"/>
        <label>2</label>
    </ligand>
</feature>
<dbReference type="PIRSF" id="PIRSF000948">
    <property type="entry name" value="Sphingomy_PDE"/>
    <property type="match status" value="1"/>
</dbReference>
<sequence length="563" mass="62432">MKLASIFTLITLGTQISASVDKNSWIDWILHDIKQAVTCGGCEVLLGSLKALSVFGQDAFIDVLIGVCDVTKTQDPDVCSGLLKAEAPVVYNALKDMDIGSHTSKTLCATLAGLCDFPEVRPYNLSLSPKSPKTRPPPSGKTPIRVAHISDTHVDLSYETGSNYDCTKPICCRVYTDDDAPGNTSSPCGPFGNPKCDPPLRLEDSMISAIEEMNPAFSIYTGDVVAHDIWMVTKDEVLDDLNATYNQLERLGLVFAAVGNHDTAPVNLFPTPQTPDSNNNEWAYKALTQNWNDLAPMSTPPNHGSYSSILPNGNLKIISYNSIFYYTDNFYLFTDPMVHDPNNQFAWLIDELSAAESANQRVWLIAHIPSGSIDHFHDYSHYLDQIVNRYEATIAALFFGHTHTDLFQISYSNYSGRSHDTATAMGYITPSLTPTSGPPSFRIYDIDPETFGVLDYTVYISNTSAAGFQENPKWEKYYSAKDAYGSRLSPPYTEPTAELTPAFWHNVTVLMENDETVFQDWWQRRKRGFNVLECTGDCVGKEICKMRAADAQFNCVEATPGIH</sequence>
<keyword evidence="2" id="KW-0325">Glycoprotein</keyword>
<feature type="binding site" evidence="3">
    <location>
        <position position="223"/>
    </location>
    <ligand>
        <name>Zn(2+)</name>
        <dbReference type="ChEBI" id="CHEBI:29105"/>
        <label>2</label>
    </ligand>
</feature>
<dbReference type="InterPro" id="IPR041805">
    <property type="entry name" value="ASMase/PPN1_MPP"/>
</dbReference>
<gene>
    <name evidence="7" type="ORF">PHISCL_09843</name>
</gene>
<feature type="chain" id="PRO_5017274640" evidence="5">
    <location>
        <begin position="19"/>
        <end position="563"/>
    </location>
</feature>
<dbReference type="GO" id="GO:0016020">
    <property type="term" value="C:membrane"/>
    <property type="evidence" value="ECO:0007669"/>
    <property type="project" value="GOC"/>
</dbReference>
<evidence type="ECO:0000313" key="7">
    <source>
        <dbReference type="EMBL" id="RJE17819.1"/>
    </source>
</evidence>
<feature type="disulfide bond" evidence="4">
    <location>
        <begin position="166"/>
        <end position="171"/>
    </location>
</feature>
<keyword evidence="3" id="KW-0862">Zinc</keyword>
<evidence type="ECO:0000256" key="5">
    <source>
        <dbReference type="SAM" id="SignalP"/>
    </source>
</evidence>
<feature type="disulfide bond" evidence="4">
    <location>
        <begin position="39"/>
        <end position="115"/>
    </location>
</feature>
<feature type="signal peptide" evidence="5">
    <location>
        <begin position="1"/>
        <end position="18"/>
    </location>
</feature>
<dbReference type="OrthoDB" id="282973at2759"/>
<comment type="caution">
    <text evidence="7">The sequence shown here is derived from an EMBL/GenBank/DDBJ whole genome shotgun (WGS) entry which is preliminary data.</text>
</comment>
<name>A0A3A2Z455_9EURO</name>
<keyword evidence="5" id="KW-0732">Signal</keyword>
<evidence type="ECO:0000256" key="3">
    <source>
        <dbReference type="PIRSR" id="PIRSR000948-1"/>
    </source>
</evidence>
<feature type="binding site" evidence="3">
    <location>
        <position position="151"/>
    </location>
    <ligand>
        <name>Zn(2+)</name>
        <dbReference type="ChEBI" id="CHEBI:29105"/>
        <label>1</label>
    </ligand>
</feature>
<feature type="disulfide bond" evidence="4">
    <location>
        <begin position="172"/>
        <end position="196"/>
    </location>
</feature>
<dbReference type="InterPro" id="IPR029052">
    <property type="entry name" value="Metallo-depent_PP-like"/>
</dbReference>
<dbReference type="STRING" id="2070753.A0A3A2Z455"/>
<comment type="cofactor">
    <cofactor evidence="3">
        <name>Zn(2+)</name>
        <dbReference type="ChEBI" id="CHEBI:29105"/>
    </cofactor>
    <text evidence="3">Binds 2 Zn(2+) ions per subunit.</text>
</comment>
<keyword evidence="4" id="KW-1015">Disulfide bond</keyword>
<dbReference type="InterPro" id="IPR004843">
    <property type="entry name" value="Calcineurin-like_PHP"/>
</dbReference>
<evidence type="ECO:0000256" key="4">
    <source>
        <dbReference type="PIRSR" id="PIRSR000948-2"/>
    </source>
</evidence>
<feature type="non-terminal residue" evidence="7">
    <location>
        <position position="563"/>
    </location>
</feature>
<keyword evidence="3" id="KW-0479">Metal-binding</keyword>
<evidence type="ECO:0000256" key="1">
    <source>
        <dbReference type="ARBA" id="ARBA00022801"/>
    </source>
</evidence>
<keyword evidence="8" id="KW-1185">Reference proteome</keyword>
<feature type="binding site" evidence="3">
    <location>
        <position position="401"/>
    </location>
    <ligand>
        <name>Zn(2+)</name>
        <dbReference type="ChEBI" id="CHEBI:29105"/>
        <label>2</label>
    </ligand>
</feature>
<dbReference type="EMBL" id="MVGC01000701">
    <property type="protein sequence ID" value="RJE17819.1"/>
    <property type="molecule type" value="Genomic_DNA"/>
</dbReference>
<dbReference type="Pfam" id="PF00149">
    <property type="entry name" value="Metallophos"/>
    <property type="match status" value="1"/>
</dbReference>
<reference evidence="8" key="1">
    <citation type="submission" date="2017-02" db="EMBL/GenBank/DDBJ databases">
        <authorList>
            <person name="Tafer H."/>
            <person name="Lopandic K."/>
        </authorList>
    </citation>
    <scope>NUCLEOTIDE SEQUENCE [LARGE SCALE GENOMIC DNA]</scope>
    <source>
        <strain evidence="8">CBS 366.77</strain>
    </source>
</reference>
<dbReference type="GO" id="GO:0046872">
    <property type="term" value="F:metal ion binding"/>
    <property type="evidence" value="ECO:0007669"/>
    <property type="project" value="UniProtKB-KW"/>
</dbReference>
<evidence type="ECO:0000313" key="8">
    <source>
        <dbReference type="Proteomes" id="UP000266188"/>
    </source>
</evidence>
<feature type="binding site" evidence="3">
    <location>
        <position position="153"/>
    </location>
    <ligand>
        <name>Zn(2+)</name>
        <dbReference type="ChEBI" id="CHEBI:29105"/>
        <label>1</label>
    </ligand>
</feature>
<dbReference type="Gene3D" id="3.60.21.10">
    <property type="match status" value="1"/>
</dbReference>
<dbReference type="PANTHER" id="PTHR10340">
    <property type="entry name" value="SPHINGOMYELIN PHOSPHODIESTERASE"/>
    <property type="match status" value="1"/>
</dbReference>
<organism evidence="7 8">
    <name type="scientific">Aspergillus sclerotialis</name>
    <dbReference type="NCBI Taxonomy" id="2070753"/>
    <lineage>
        <taxon>Eukaryota</taxon>
        <taxon>Fungi</taxon>
        <taxon>Dikarya</taxon>
        <taxon>Ascomycota</taxon>
        <taxon>Pezizomycotina</taxon>
        <taxon>Eurotiomycetes</taxon>
        <taxon>Eurotiomycetidae</taxon>
        <taxon>Eurotiales</taxon>
        <taxon>Aspergillaceae</taxon>
        <taxon>Aspergillus</taxon>
        <taxon>Aspergillus subgen. Polypaecilum</taxon>
    </lineage>
</organism>
<feature type="domain" description="Calcineurin-like phosphoesterase" evidence="6">
    <location>
        <begin position="144"/>
        <end position="404"/>
    </location>
</feature>
<feature type="binding site" evidence="3">
    <location>
        <position position="260"/>
    </location>
    <ligand>
        <name>Zn(2+)</name>
        <dbReference type="ChEBI" id="CHEBI:29105"/>
        <label>2</label>
    </ligand>
</feature>
<feature type="binding site" evidence="3">
    <location>
        <position position="403"/>
    </location>
    <ligand>
        <name>Zn(2+)</name>
        <dbReference type="ChEBI" id="CHEBI:29105"/>
        <label>1</label>
    </ligand>
</feature>
<dbReference type="GO" id="GO:0004767">
    <property type="term" value="F:sphingomyelin phosphodiesterase activity"/>
    <property type="evidence" value="ECO:0007669"/>
    <property type="project" value="InterPro"/>
</dbReference>
<dbReference type="AlphaFoldDB" id="A0A3A2Z455"/>
<feature type="disulfide bond" evidence="4">
    <location>
        <begin position="534"/>
        <end position="538"/>
    </location>
</feature>
<dbReference type="Proteomes" id="UP000266188">
    <property type="component" value="Unassembled WGS sequence"/>
</dbReference>
<protein>
    <submittedName>
        <fullName evidence="7">Calcineurin-like phosphoesterase</fullName>
    </submittedName>
</protein>
<feature type="binding site" evidence="3">
    <location>
        <position position="223"/>
    </location>
    <ligand>
        <name>Zn(2+)</name>
        <dbReference type="ChEBI" id="CHEBI:29105"/>
        <label>1</label>
    </ligand>
</feature>
<dbReference type="SUPFAM" id="SSF56300">
    <property type="entry name" value="Metallo-dependent phosphatases"/>
    <property type="match status" value="1"/>
</dbReference>
<dbReference type="InterPro" id="IPR011160">
    <property type="entry name" value="Sphingomy_PDE"/>
</dbReference>
<evidence type="ECO:0000259" key="6">
    <source>
        <dbReference type="Pfam" id="PF00149"/>
    </source>
</evidence>
<proteinExistence type="predicted"/>
<dbReference type="GO" id="GO:0006685">
    <property type="term" value="P:sphingomyelin catabolic process"/>
    <property type="evidence" value="ECO:0007669"/>
    <property type="project" value="InterPro"/>
</dbReference>
<evidence type="ECO:0000256" key="2">
    <source>
        <dbReference type="ARBA" id="ARBA00023180"/>
    </source>
</evidence>